<feature type="compositionally biased region" description="Polar residues" evidence="1">
    <location>
        <begin position="2218"/>
        <end position="2230"/>
    </location>
</feature>
<feature type="compositionally biased region" description="Low complexity" evidence="1">
    <location>
        <begin position="1075"/>
        <end position="1096"/>
    </location>
</feature>
<feature type="compositionally biased region" description="Basic and acidic residues" evidence="1">
    <location>
        <begin position="1954"/>
        <end position="1964"/>
    </location>
</feature>
<dbReference type="InterPro" id="IPR055274">
    <property type="entry name" value="SWO1"/>
</dbReference>
<name>A0ABC8LV56_ERUVS</name>
<feature type="compositionally biased region" description="Polar residues" evidence="1">
    <location>
        <begin position="839"/>
        <end position="860"/>
    </location>
</feature>
<feature type="compositionally biased region" description="Basic residues" evidence="1">
    <location>
        <begin position="1097"/>
        <end position="1109"/>
    </location>
</feature>
<dbReference type="Proteomes" id="UP001642260">
    <property type="component" value="Unassembled WGS sequence"/>
</dbReference>
<accession>A0ABC8LV56</accession>
<feature type="compositionally biased region" description="Low complexity" evidence="1">
    <location>
        <begin position="2099"/>
        <end position="2110"/>
    </location>
</feature>
<feature type="compositionally biased region" description="Polar residues" evidence="1">
    <location>
        <begin position="145"/>
        <end position="163"/>
    </location>
</feature>
<reference evidence="3 4" key="1">
    <citation type="submission" date="2022-03" db="EMBL/GenBank/DDBJ databases">
        <authorList>
            <person name="Macdonald S."/>
            <person name="Ahmed S."/>
            <person name="Newling K."/>
        </authorList>
    </citation>
    <scope>NUCLEOTIDE SEQUENCE [LARGE SCALE GENOMIC DNA]</scope>
</reference>
<protein>
    <recommendedName>
        <fullName evidence="2">Agenet domain-containing protein</fullName>
    </recommendedName>
</protein>
<evidence type="ECO:0000313" key="4">
    <source>
        <dbReference type="Proteomes" id="UP001642260"/>
    </source>
</evidence>
<feature type="region of interest" description="Disordered" evidence="1">
    <location>
        <begin position="145"/>
        <end position="187"/>
    </location>
</feature>
<feature type="compositionally biased region" description="Low complexity" evidence="1">
    <location>
        <begin position="2154"/>
        <end position="2174"/>
    </location>
</feature>
<evidence type="ECO:0000313" key="3">
    <source>
        <dbReference type="EMBL" id="CAH8387416.1"/>
    </source>
</evidence>
<feature type="region of interest" description="Disordered" evidence="1">
    <location>
        <begin position="834"/>
        <end position="883"/>
    </location>
</feature>
<feature type="domain" description="Agenet" evidence="2">
    <location>
        <begin position="1791"/>
        <end position="1855"/>
    </location>
</feature>
<feature type="domain" description="Agenet" evidence="2">
    <location>
        <begin position="1882"/>
        <end position="1940"/>
    </location>
</feature>
<evidence type="ECO:0000256" key="1">
    <source>
        <dbReference type="SAM" id="MobiDB-lite"/>
    </source>
</evidence>
<dbReference type="EMBL" id="CAKOAT010745154">
    <property type="protein sequence ID" value="CAH8387416.1"/>
    <property type="molecule type" value="Genomic_DNA"/>
</dbReference>
<feature type="region of interest" description="Disordered" evidence="1">
    <location>
        <begin position="1056"/>
        <end position="1122"/>
    </location>
</feature>
<feature type="region of interest" description="Disordered" evidence="1">
    <location>
        <begin position="1253"/>
        <end position="1280"/>
    </location>
</feature>
<feature type="region of interest" description="Disordered" evidence="1">
    <location>
        <begin position="1949"/>
        <end position="1968"/>
    </location>
</feature>
<dbReference type="InterPro" id="IPR014002">
    <property type="entry name" value="Agenet_dom_plant"/>
</dbReference>
<feature type="compositionally biased region" description="Basic and acidic residues" evidence="1">
    <location>
        <begin position="702"/>
        <end position="719"/>
    </location>
</feature>
<dbReference type="InterPro" id="IPR008395">
    <property type="entry name" value="Agenet-like_dom"/>
</dbReference>
<dbReference type="PANTHER" id="PTHR48429:SF1">
    <property type="entry name" value="AGENET DOMAIN-CONTAINING PROTEIN"/>
    <property type="match status" value="1"/>
</dbReference>
<proteinExistence type="predicted"/>
<sequence length="2251" mass="239348">MDYDDSDFQNQNLHLTGEANNKFPPVSLPRFDFDLRFDSLVETEGFLGNEDSDWIEDFSRASSGGGIDFSSAATDSCVISRHNNNVWSEATSSESVEMLLNSLGQDHQVTVKEKSGTSDDPGCTMEQLEPDHTNHEDILSQDETVNVQPNPSVGDTPGGSSVIKTDAEQEQVPVKDDSPTVAQESSMEEDNAIFASNTFDVDTEATDSLLDQTVAEELSIEEKNADVALTSATVEDVSSNVHHKIGTETTDSLLTVAEESYMKENDTVLASVTMTREAVDTAAHEKIGTETTGSLLDQTEDSCMGGKNSDLASDTATVEDVISTGDNKIGTETTHSVHDQTVAEEASMEEKNAVLALDTATVEDVISTGHNKIGTETTHSVMIEASMEENSVVLASGTVTVKAVDTGGQGKIGTETTGSLLDQTEELCMEEKNAVLASDTATVEDVNSTGHNKLGTETTDSLLDQTIAEEASMEEKKADLADVNYAGDDTIVTETTHSVHDQTVMVEASMEENSVVLAPDTATVEAVDTGGHDKIRTETTANLLDQTDKANTESRMEIDCGDGTVQTGAPASGELNNETPLLPEISNDENDISDHTAKSNLKDMELSDVTVLERGDQALSALEVGEPDITGTQCGDLPVSSAHTSATVEASLELVGLLTNLTSSEHKSTFQTETRSEILRVETSESVNVSQVDSMVESTESDVSKKSDNKEGNSRISDLKQRMELALSANDRDPDAKSSEILSESVVSESVGYASRDSASMLVESKSQSDIISVDKSGTMIDGKECEAFPLNPEESQHLSQEGAHMVTTSSIDLHMVTTSTQSNEQVSFSVIEKVSSGDPENSQTVPPVEASNTGSSVAQQPRKHNEDTQQSTQFVEGCTASEGSKDAVDADAAGQVLPQQCKETILEENLTEVVNDPETRSVLDKDATNENPKASSLANLRSEAVADCQEENKTAASGGIMTSATLVSYPIGVVIEVGESCASTRSESFVKSHITGTQDAVTNLGTPVISSSALKTPELQLNKTEINSVKKPEEQNTSSLMYTESPVLSRNATLSSGLNLTSDPRKAGEISKASPVSPIVVGSPSTSLEKTAAKSSKTKSERKPRRTPKSVGKETSRKGNCVKGVTPVQHFQSAGNAIAIIQSSASSIQITQSTKKHQSLQTPVLNSFGTLSAPTASLPDLNSSTLSRILHRPFTDLQQVQLRAQIIVYGGLIQGTAPDEAYMISAFGGADGGRGSWEKAWRACAVRAQRMRISSPETPLQSRAGKTETPSMSHSSSKLSSVGKSIIPLSSPLWSLSTPLETLQSRSNQRGSAAAPLPSSSHALQAAPVTNIGHNTAWMSPLPYSNPWLASPQTSGFDVGSRFPVFPITESVKLTPTKESSLPYSVGKHVLSGTSGNVFKGTQTFEPASTIVAPSQHSTGTKSRKRKKMSASVESDPSILNSLQQTEVVVSPLVSLSTPVHVTAAPGTLASNAGTLPSVDSISAVPVNLVSTFTGKKMKSSLQSPIFGGNLVSEVEQGSVLPVDTIDKLNEAKMHAEDASALATAAVSHSEYVWKQIEQQRHTGLQPETQGRLASAAVSIAAAAAVAKAAAAAANVAANAALQAKLMAEEASLPSVSYQGTDVITQGQGTPVSVLKGEGAVASSSPFLSAAREAAKKRVEAATAATKLAENMDSIVKAAELASEAVSQAGILVSMGHPPSLNKLVELGPSNYWRQPQESEEAQPCKVGVLEKETVITSDKAFTSPSTMHTELDASVRTADGLSGLASATGNKTNGQKGHEKQIMKTTNDECIKEGSQVEVFKEGPELRTAWYSANVLSLEDGKAYVLFSDLSVEQGTDKLKEWVALKGEGDEAPKIRTARSITAVPYEGTRKRRRAAIGDHVWKIGDRVDSWVHDSWLEGVILEKNKKDENTVTVHFPAQGETLTIKAWNLRPSLEWKDGRWIECSTSGEKISSSHEGDTPKEKRPRLGVTAPVAEGKDTKMKIVDDLDLGKPSQAGVLDLGVSETTFNIGTSREEGNRGPLRMKRTGLQTQGAKVIYGVPKPGKKRKFMDVSKHYVSEASNKTGKQKEPAKPVKPVVPQNPGPGSWRLPSKPREKQTTTSKPKTFKPAPKTKEKPVAASRVIPRKDSRSTTASNMESEDAVGQSGENKDPASGKTSSSQGQDSSSSSTIGKGKVAPTAGRLAKIEEGKTLAEPSDGMEPRRSVRRIQPTSRLLEGLQSSMMTSKIPSISHSRSHQSQSRKQVGDGRSKS</sequence>
<feature type="compositionally biased region" description="Low complexity" evidence="1">
    <location>
        <begin position="2075"/>
        <end position="2085"/>
    </location>
</feature>
<keyword evidence="4" id="KW-1185">Reference proteome</keyword>
<dbReference type="Pfam" id="PF05641">
    <property type="entry name" value="Agenet"/>
    <property type="match status" value="1"/>
</dbReference>
<gene>
    <name evidence="3" type="ORF">ERUC_LOCUS39899</name>
</gene>
<dbReference type="SMART" id="SM00743">
    <property type="entry name" value="Agenet"/>
    <property type="match status" value="2"/>
</dbReference>
<evidence type="ECO:0000259" key="2">
    <source>
        <dbReference type="SMART" id="SM00743"/>
    </source>
</evidence>
<feature type="region of interest" description="Disordered" evidence="1">
    <location>
        <begin position="2059"/>
        <end position="2251"/>
    </location>
</feature>
<dbReference type="PANTHER" id="PTHR48429">
    <property type="entry name" value="AGENET DOMAIN-CONTAINING PROTEIN"/>
    <property type="match status" value="1"/>
</dbReference>
<comment type="caution">
    <text evidence="3">The sequence shown here is derived from an EMBL/GenBank/DDBJ whole genome shotgun (WGS) entry which is preliminary data.</text>
</comment>
<feature type="region of interest" description="Disordered" evidence="1">
    <location>
        <begin position="690"/>
        <end position="719"/>
    </location>
</feature>
<organism evidence="3 4">
    <name type="scientific">Eruca vesicaria subsp. sativa</name>
    <name type="common">Garden rocket</name>
    <name type="synonym">Eruca sativa</name>
    <dbReference type="NCBI Taxonomy" id="29727"/>
    <lineage>
        <taxon>Eukaryota</taxon>
        <taxon>Viridiplantae</taxon>
        <taxon>Streptophyta</taxon>
        <taxon>Embryophyta</taxon>
        <taxon>Tracheophyta</taxon>
        <taxon>Spermatophyta</taxon>
        <taxon>Magnoliopsida</taxon>
        <taxon>eudicotyledons</taxon>
        <taxon>Gunneridae</taxon>
        <taxon>Pentapetalae</taxon>
        <taxon>rosids</taxon>
        <taxon>malvids</taxon>
        <taxon>Brassicales</taxon>
        <taxon>Brassicaceae</taxon>
        <taxon>Brassiceae</taxon>
        <taxon>Eruca</taxon>
    </lineage>
</organism>